<dbReference type="InterPro" id="IPR039866">
    <property type="entry name" value="CPQ"/>
</dbReference>
<keyword evidence="12" id="KW-0256">Endoplasmic reticulum</keyword>
<evidence type="ECO:0000256" key="19">
    <source>
        <dbReference type="ARBA" id="ARBA00025833"/>
    </source>
</evidence>
<evidence type="ECO:0000256" key="14">
    <source>
        <dbReference type="ARBA" id="ARBA00023034"/>
    </source>
</evidence>
<evidence type="ECO:0000256" key="13">
    <source>
        <dbReference type="ARBA" id="ARBA00022833"/>
    </source>
</evidence>
<evidence type="ECO:0000256" key="5">
    <source>
        <dbReference type="ARBA" id="ARBA00014116"/>
    </source>
</evidence>
<keyword evidence="13" id="KW-0862">Zinc</keyword>
<dbReference type="Gene3D" id="3.50.30.30">
    <property type="match status" value="1"/>
</dbReference>
<keyword evidence="14" id="KW-0333">Golgi apparatus</keyword>
<keyword evidence="7" id="KW-0121">Carboxypeptidase</keyword>
<evidence type="ECO:0000259" key="21">
    <source>
        <dbReference type="Pfam" id="PF04389"/>
    </source>
</evidence>
<keyword evidence="15" id="KW-0482">Metalloprotease</keyword>
<evidence type="ECO:0000313" key="23">
    <source>
        <dbReference type="Proteomes" id="UP000029859"/>
    </source>
</evidence>
<comment type="subunit">
    <text evidence="19">Homodimer. The monomeric form is inactive while the homodimer is active.</text>
</comment>
<dbReference type="InterPro" id="IPR007484">
    <property type="entry name" value="Peptidase_M28"/>
</dbReference>
<dbReference type="EMBL" id="JRHO01000013">
    <property type="protein sequence ID" value="KGK98701.1"/>
    <property type="molecule type" value="Genomic_DNA"/>
</dbReference>
<proteinExistence type="predicted"/>
<keyword evidence="23" id="KW-1185">Reference proteome</keyword>
<dbReference type="RefSeq" id="WP_048194560.1">
    <property type="nucleotide sequence ID" value="NZ_CAAGSM010000012.1"/>
</dbReference>
<dbReference type="AlphaFoldDB" id="A0A099T3B5"/>
<dbReference type="Pfam" id="PF04389">
    <property type="entry name" value="Peptidase_M28"/>
    <property type="match status" value="1"/>
</dbReference>
<evidence type="ECO:0000256" key="8">
    <source>
        <dbReference type="ARBA" id="ARBA00022670"/>
    </source>
</evidence>
<evidence type="ECO:0000256" key="10">
    <source>
        <dbReference type="ARBA" id="ARBA00022729"/>
    </source>
</evidence>
<evidence type="ECO:0000256" key="9">
    <source>
        <dbReference type="ARBA" id="ARBA00022723"/>
    </source>
</evidence>
<sequence length="409" mass="45794">MKFNKRTENEEYSEKAKVYLNTLCDVKPSRSTGSAGNREATDFFERIVSPYGYTVESESFNCMDFESGESSLRAMNRSFEIYPSPFSLGCDVEAELETVTTIEELEKCNCRGKILFMKGKICDEPLMPKNFVFYNPEEHKKIYSLLETKEPAAIITATETKPELVGAIYPYPLIEDGDFDIPSAYCTDDVGDEIAEGTGGMFKLRINSKRIPSTACNVIVRKNPDAEKKIVICAHIDSRASTPGASDNASGTVVLLLLAEMLSDYQSNICIEIVAFNGEDHYSVAGQMDYLHKYQKEFDIIILAINIDDVGYKEGKTAYSFYECSDETKRNIYSTLSNYKGLTEGESWYSGDHMIFAQNGIETMALTSECIPFLMKTITHTEKDTPDIIDCDKLVEVAAALKDIVENCN</sequence>
<gene>
    <name evidence="22" type="ORF">LI82_07595</name>
</gene>
<reference evidence="22 23" key="1">
    <citation type="submission" date="2014-09" db="EMBL/GenBank/DDBJ databases">
        <title>Draft genome sequence of an obligately methylotrophic methanogen, Methanococcoides methylutens, isolated from marine sediment.</title>
        <authorList>
            <person name="Guan Y."/>
            <person name="Ngugi D.K."/>
            <person name="Blom J."/>
            <person name="Ali S."/>
            <person name="Ferry J.G."/>
            <person name="Stingl U."/>
        </authorList>
    </citation>
    <scope>NUCLEOTIDE SEQUENCE [LARGE SCALE GENOMIC DNA]</scope>
    <source>
        <strain evidence="22 23">DSM 2657</strain>
    </source>
</reference>
<comment type="caution">
    <text evidence="22">The sequence shown here is derived from an EMBL/GenBank/DDBJ whole genome shotgun (WGS) entry which is preliminary data.</text>
</comment>
<evidence type="ECO:0000256" key="16">
    <source>
        <dbReference type="ARBA" id="ARBA00023145"/>
    </source>
</evidence>
<evidence type="ECO:0000256" key="6">
    <source>
        <dbReference type="ARBA" id="ARBA00022525"/>
    </source>
</evidence>
<dbReference type="GO" id="GO:0046872">
    <property type="term" value="F:metal ion binding"/>
    <property type="evidence" value="ECO:0007669"/>
    <property type="project" value="UniProtKB-KW"/>
</dbReference>
<evidence type="ECO:0000313" key="22">
    <source>
        <dbReference type="EMBL" id="KGK98701.1"/>
    </source>
</evidence>
<name>A0A099T3B5_METMT</name>
<evidence type="ECO:0000256" key="3">
    <source>
        <dbReference type="ARBA" id="ARBA00004555"/>
    </source>
</evidence>
<dbReference type="SUPFAM" id="SSF53187">
    <property type="entry name" value="Zn-dependent exopeptidases"/>
    <property type="match status" value="1"/>
</dbReference>
<evidence type="ECO:0000256" key="1">
    <source>
        <dbReference type="ARBA" id="ARBA00004240"/>
    </source>
</evidence>
<dbReference type="GO" id="GO:0005576">
    <property type="term" value="C:extracellular region"/>
    <property type="evidence" value="ECO:0007669"/>
    <property type="project" value="UniProtKB-SubCell"/>
</dbReference>
<dbReference type="GO" id="GO:0004180">
    <property type="term" value="F:carboxypeptidase activity"/>
    <property type="evidence" value="ECO:0007669"/>
    <property type="project" value="UniProtKB-KW"/>
</dbReference>
<evidence type="ECO:0000256" key="15">
    <source>
        <dbReference type="ARBA" id="ARBA00023049"/>
    </source>
</evidence>
<evidence type="ECO:0000256" key="11">
    <source>
        <dbReference type="ARBA" id="ARBA00022801"/>
    </source>
</evidence>
<evidence type="ECO:0000256" key="12">
    <source>
        <dbReference type="ARBA" id="ARBA00022824"/>
    </source>
</evidence>
<dbReference type="GO" id="GO:0005764">
    <property type="term" value="C:lysosome"/>
    <property type="evidence" value="ECO:0007669"/>
    <property type="project" value="UniProtKB-SubCell"/>
</dbReference>
<organism evidence="22 23">
    <name type="scientific">Methanococcoides methylutens</name>
    <dbReference type="NCBI Taxonomy" id="2226"/>
    <lineage>
        <taxon>Archaea</taxon>
        <taxon>Methanobacteriati</taxon>
        <taxon>Methanobacteriota</taxon>
        <taxon>Stenosarchaea group</taxon>
        <taxon>Methanomicrobia</taxon>
        <taxon>Methanosarcinales</taxon>
        <taxon>Methanosarcinaceae</taxon>
        <taxon>Methanococcoides</taxon>
    </lineage>
</organism>
<evidence type="ECO:0000256" key="17">
    <source>
        <dbReference type="ARBA" id="ARBA00023180"/>
    </source>
</evidence>
<keyword evidence="8" id="KW-0645">Protease</keyword>
<dbReference type="GO" id="GO:0070573">
    <property type="term" value="F:metallodipeptidase activity"/>
    <property type="evidence" value="ECO:0007669"/>
    <property type="project" value="InterPro"/>
</dbReference>
<dbReference type="Gene3D" id="3.40.630.10">
    <property type="entry name" value="Zn peptidases"/>
    <property type="match status" value="1"/>
</dbReference>
<evidence type="ECO:0000256" key="4">
    <source>
        <dbReference type="ARBA" id="ARBA00004613"/>
    </source>
</evidence>
<dbReference type="OrthoDB" id="141597at2157"/>
<dbReference type="PANTHER" id="PTHR12053">
    <property type="entry name" value="PROTEASE FAMILY M28 PLASMA GLUTAMATE CARBOXYPEPTIDASE-RELATED"/>
    <property type="match status" value="1"/>
</dbReference>
<keyword evidence="11" id="KW-0378">Hydrolase</keyword>
<dbReference type="GO" id="GO:0006508">
    <property type="term" value="P:proteolysis"/>
    <property type="evidence" value="ECO:0007669"/>
    <property type="project" value="UniProtKB-KW"/>
</dbReference>
<keyword evidence="18" id="KW-0458">Lysosome</keyword>
<dbReference type="Proteomes" id="UP000029859">
    <property type="component" value="Unassembled WGS sequence"/>
</dbReference>
<protein>
    <recommendedName>
        <fullName evidence="5">Carboxypeptidase Q</fullName>
    </recommendedName>
    <alternativeName>
        <fullName evidence="20">Plasma glutamate carboxypeptidase</fullName>
    </alternativeName>
</protein>
<keyword evidence="9" id="KW-0479">Metal-binding</keyword>
<evidence type="ECO:0000256" key="2">
    <source>
        <dbReference type="ARBA" id="ARBA00004371"/>
    </source>
</evidence>
<evidence type="ECO:0000256" key="20">
    <source>
        <dbReference type="ARBA" id="ARBA00033328"/>
    </source>
</evidence>
<accession>A0A099T3B5</accession>
<dbReference type="PANTHER" id="PTHR12053:SF3">
    <property type="entry name" value="CARBOXYPEPTIDASE Q"/>
    <property type="match status" value="1"/>
</dbReference>
<feature type="domain" description="Peptidase M28" evidence="21">
    <location>
        <begin position="217"/>
        <end position="401"/>
    </location>
</feature>
<keyword evidence="10" id="KW-0732">Signal</keyword>
<evidence type="ECO:0000256" key="7">
    <source>
        <dbReference type="ARBA" id="ARBA00022645"/>
    </source>
</evidence>
<keyword evidence="17" id="KW-0325">Glycoprotein</keyword>
<keyword evidence="16" id="KW-0865">Zymogen</keyword>
<comment type="subcellular location">
    <subcellularLocation>
        <location evidence="1">Endoplasmic reticulum</location>
    </subcellularLocation>
    <subcellularLocation>
        <location evidence="3">Golgi apparatus</location>
    </subcellularLocation>
    <subcellularLocation>
        <location evidence="2">Lysosome</location>
    </subcellularLocation>
    <subcellularLocation>
        <location evidence="4">Secreted</location>
    </subcellularLocation>
</comment>
<evidence type="ECO:0000256" key="18">
    <source>
        <dbReference type="ARBA" id="ARBA00023228"/>
    </source>
</evidence>
<keyword evidence="6" id="KW-0964">Secreted</keyword>